<accession>A0A2I1IMM2</accession>
<dbReference type="Proteomes" id="UP000235122">
    <property type="component" value="Unassembled WGS sequence"/>
</dbReference>
<dbReference type="InterPro" id="IPR054738">
    <property type="entry name" value="Siphovirus-type_tail_C"/>
</dbReference>
<gene>
    <name evidence="2" type="ORF">CYJ19_05855</name>
</gene>
<feature type="domain" description="Siphovirus-type tail component C-terminal" evidence="1">
    <location>
        <begin position="234"/>
        <end position="301"/>
    </location>
</feature>
<organism evidence="2 3">
    <name type="scientific">Winkia neuii</name>
    <dbReference type="NCBI Taxonomy" id="33007"/>
    <lineage>
        <taxon>Bacteria</taxon>
        <taxon>Bacillati</taxon>
        <taxon>Actinomycetota</taxon>
        <taxon>Actinomycetes</taxon>
        <taxon>Actinomycetales</taxon>
        <taxon>Actinomycetaceae</taxon>
        <taxon>Winkia</taxon>
    </lineage>
</organism>
<evidence type="ECO:0000313" key="3">
    <source>
        <dbReference type="Proteomes" id="UP000235122"/>
    </source>
</evidence>
<name>A0A2I1IMM2_9ACTO</name>
<dbReference type="AlphaFoldDB" id="A0A2I1IMM2"/>
<dbReference type="EMBL" id="PKKO01000003">
    <property type="protein sequence ID" value="PKY72365.1"/>
    <property type="molecule type" value="Genomic_DNA"/>
</dbReference>
<evidence type="ECO:0000313" key="2">
    <source>
        <dbReference type="EMBL" id="PKY72365.1"/>
    </source>
</evidence>
<protein>
    <recommendedName>
        <fullName evidence="1">Siphovirus-type tail component C-terminal domain-containing protein</fullName>
    </recommendedName>
</protein>
<reference evidence="2 3" key="1">
    <citation type="submission" date="2017-12" db="EMBL/GenBank/DDBJ databases">
        <title>Phylogenetic diversity of female urinary microbiome.</title>
        <authorList>
            <person name="Thomas-White K."/>
            <person name="Wolfe A.J."/>
        </authorList>
    </citation>
    <scope>NUCLEOTIDE SEQUENCE [LARGE SCALE GENOMIC DNA]</scope>
    <source>
        <strain evidence="2 3">UMB0402</strain>
    </source>
</reference>
<dbReference type="Pfam" id="PF22768">
    <property type="entry name" value="SPP1_Dit"/>
    <property type="match status" value="1"/>
</dbReference>
<evidence type="ECO:0000259" key="1">
    <source>
        <dbReference type="Pfam" id="PF22768"/>
    </source>
</evidence>
<sequence length="306" mass="33485">MNVTVVVGGKSLFTAQGAPEAAASFYGLATHSDGALAGWYEAPAPRVEEVLRPQANGAFMPHNLLLGARVITLHFYYVATSLNDGVASHQKVMSVANQKIRLVVLDDDGQYYHVRGYVSQQPVIKRLGPLTWAYTLIITCADPLKYAGVGFDDLLDFSEFEHLGGRWGAATEGGLLFPLFDQAYHDLVASTRGPTARFTDAGYTNALAPHNRGNLAVWPILEADGPLYWAEWAHNGRAIRYEGSISSGQSVRVDSRTGRVYVGEGEVSTAHLTKDEFFQLEPGDNTVTFSASDSTNWRVRWLASWT</sequence>
<dbReference type="RefSeq" id="WP_024332442.1">
    <property type="nucleotide sequence ID" value="NZ_PKKO01000003.1"/>
</dbReference>
<dbReference type="GeneID" id="35865878"/>
<proteinExistence type="predicted"/>
<keyword evidence="3" id="KW-1185">Reference proteome</keyword>
<comment type="caution">
    <text evidence="2">The sequence shown here is derived from an EMBL/GenBank/DDBJ whole genome shotgun (WGS) entry which is preliminary data.</text>
</comment>